<evidence type="ECO:0000256" key="6">
    <source>
        <dbReference type="ARBA" id="ARBA00023242"/>
    </source>
</evidence>
<organism evidence="9 10">
    <name type="scientific">Maudiozyma exigua</name>
    <name type="common">Yeast</name>
    <name type="synonym">Kazachstania exigua</name>
    <dbReference type="NCBI Taxonomy" id="34358"/>
    <lineage>
        <taxon>Eukaryota</taxon>
        <taxon>Fungi</taxon>
        <taxon>Dikarya</taxon>
        <taxon>Ascomycota</taxon>
        <taxon>Saccharomycotina</taxon>
        <taxon>Saccharomycetes</taxon>
        <taxon>Saccharomycetales</taxon>
        <taxon>Saccharomycetaceae</taxon>
        <taxon>Maudiozyma</taxon>
    </lineage>
</organism>
<name>A0A9P6WAS4_MAUEX</name>
<dbReference type="AlphaFoldDB" id="A0A9P6WAS4"/>
<evidence type="ECO:0000313" key="9">
    <source>
        <dbReference type="EMBL" id="KAG0668483.1"/>
    </source>
</evidence>
<protein>
    <recommendedName>
        <fullName evidence="7">Structure-specific endonuclease subunit SLX4</fullName>
    </recommendedName>
</protein>
<accession>A0A9P6WAS4</accession>
<keyword evidence="3" id="KW-0227">DNA damage</keyword>
<keyword evidence="6" id="KW-0539">Nucleus</keyword>
<feature type="compositionally biased region" description="Polar residues" evidence="8">
    <location>
        <begin position="547"/>
        <end position="564"/>
    </location>
</feature>
<dbReference type="GO" id="GO:0033557">
    <property type="term" value="C:Slx1-Slx4 complex"/>
    <property type="evidence" value="ECO:0007669"/>
    <property type="project" value="InterPro"/>
</dbReference>
<evidence type="ECO:0000256" key="8">
    <source>
        <dbReference type="SAM" id="MobiDB-lite"/>
    </source>
</evidence>
<dbReference type="InterPro" id="IPR018574">
    <property type="entry name" value="Structure-sp_endonuc_su_Slx4"/>
</dbReference>
<feature type="region of interest" description="Disordered" evidence="8">
    <location>
        <begin position="39"/>
        <end position="89"/>
    </location>
</feature>
<feature type="region of interest" description="Disordered" evidence="8">
    <location>
        <begin position="208"/>
        <end position="238"/>
    </location>
</feature>
<feature type="compositionally biased region" description="Polar residues" evidence="8">
    <location>
        <begin position="208"/>
        <end position="224"/>
    </location>
</feature>
<evidence type="ECO:0000256" key="7">
    <source>
        <dbReference type="ARBA" id="ARBA00029496"/>
    </source>
</evidence>
<dbReference type="GO" id="GO:0006310">
    <property type="term" value="P:DNA recombination"/>
    <property type="evidence" value="ECO:0007669"/>
    <property type="project" value="UniProtKB-KW"/>
</dbReference>
<feature type="compositionally biased region" description="Acidic residues" evidence="8">
    <location>
        <begin position="41"/>
        <end position="51"/>
    </location>
</feature>
<evidence type="ECO:0000256" key="2">
    <source>
        <dbReference type="ARBA" id="ARBA00006661"/>
    </source>
</evidence>
<keyword evidence="4" id="KW-0233">DNA recombination</keyword>
<feature type="compositionally biased region" description="Basic and acidic residues" evidence="8">
    <location>
        <begin position="531"/>
        <end position="540"/>
    </location>
</feature>
<comment type="similarity">
    <text evidence="2">Belongs to the SLX4 family.</text>
</comment>
<feature type="region of interest" description="Disordered" evidence="8">
    <location>
        <begin position="531"/>
        <end position="564"/>
    </location>
</feature>
<keyword evidence="9" id="KW-0540">Nuclease</keyword>
<reference evidence="9 10" key="1">
    <citation type="submission" date="2020-11" db="EMBL/GenBank/DDBJ databases">
        <title>Kefir isolates.</title>
        <authorList>
            <person name="Marcisauskas S."/>
            <person name="Kim Y."/>
            <person name="Blasche S."/>
        </authorList>
    </citation>
    <scope>NUCLEOTIDE SEQUENCE [LARGE SCALE GENOMIC DNA]</scope>
    <source>
        <strain evidence="9 10">OG2</strain>
    </source>
</reference>
<dbReference type="GO" id="GO:0004519">
    <property type="term" value="F:endonuclease activity"/>
    <property type="evidence" value="ECO:0007669"/>
    <property type="project" value="UniProtKB-KW"/>
</dbReference>
<proteinExistence type="inferred from homology"/>
<keyword evidence="5" id="KW-0234">DNA repair</keyword>
<gene>
    <name evidence="9" type="primary">SLX4</name>
    <name evidence="9" type="ORF">C6P45_004643</name>
</gene>
<keyword evidence="9" id="KW-0378">Hydrolase</keyword>
<evidence type="ECO:0000313" key="10">
    <source>
        <dbReference type="Proteomes" id="UP000750334"/>
    </source>
</evidence>
<dbReference type="OrthoDB" id="4066789at2759"/>
<evidence type="ECO:0000256" key="3">
    <source>
        <dbReference type="ARBA" id="ARBA00022763"/>
    </source>
</evidence>
<sequence length="778" mass="88017">MDYRRAQRNLKLINDNNVDQHLKSAEDILDDIEAQERIQGNDDDDDDDDDVLISTQVPSLKFSQSSGSSPVDSRRTNSSRVTSPRKSLGLMADAINTIHEEMNEDSEMSKEAVEIPTETEVIEVVPQGNDFNDKQSDHDITAREDDNTTDIHREATTQSGQVFINTQIQSRLDVINRETELKNRLSQFRYETEDSTDLLPFNIEISNGNSNGKRVLSRTTSINESQKKRKRSAQVKKNVEPKLTRAQDLLKKLSGKHKKVRDILKSQKESDNNNKDRTYRRATKSFDVYNSEEWKSISSQILKNFPRSDTQDVKDVFCYLYGDCDTADMWQSSQRPPEELVTEGQSKDIQKSKSTELLADSPGMMKLLTLSQVMEDTTDQEKSLLIVEENIKLNSEKYVPDENSIYITEENKLIESVSNESEGSVLRENSPIQDDPPMLSVESNKSTTSNENSDMVLYDSMDEVKLEFPNISETDIKSNILLNKPVLVAPNEILSDVEKAETNINGDDHVVDLTQASFTVSNELISPMKPDDILKKESTPKKKSTHTSDNIQVPATRSPTLVSSTEANKPVDTFKCGSIVNARLSNEVCDLIQKQDESFKLIGDNMKSDDTIIYDSESCDKIHDGSTDISKANVMELKYSCKDVQMKINESNIREPIENENIIVSQTSTAQEMRQTMKSIGLKPVRSKSQMAESLEIMSQTITVNSINSIATRQNLFDHITKLIQGQPFLLEQIQTFQPILIDRFISELIEIDPFIEKIDESTIQNWADTNGVSLKRS</sequence>
<feature type="region of interest" description="Disordered" evidence="8">
    <location>
        <begin position="418"/>
        <end position="452"/>
    </location>
</feature>
<feature type="region of interest" description="Disordered" evidence="8">
    <location>
        <begin position="260"/>
        <end position="279"/>
    </location>
</feature>
<keyword evidence="9" id="KW-0255">Endonuclease</keyword>
<dbReference type="GO" id="GO:0006281">
    <property type="term" value="P:DNA repair"/>
    <property type="evidence" value="ECO:0007669"/>
    <property type="project" value="UniProtKB-KW"/>
</dbReference>
<evidence type="ECO:0000256" key="5">
    <source>
        <dbReference type="ARBA" id="ARBA00023204"/>
    </source>
</evidence>
<keyword evidence="10" id="KW-1185">Reference proteome</keyword>
<dbReference type="GO" id="GO:0006260">
    <property type="term" value="P:DNA replication"/>
    <property type="evidence" value="ECO:0007669"/>
    <property type="project" value="InterPro"/>
</dbReference>
<dbReference type="Pfam" id="PF09494">
    <property type="entry name" value="Slx4"/>
    <property type="match status" value="1"/>
</dbReference>
<comment type="caution">
    <text evidence="9">The sequence shown here is derived from an EMBL/GenBank/DDBJ whole genome shotgun (WGS) entry which is preliminary data.</text>
</comment>
<feature type="compositionally biased region" description="Low complexity" evidence="8">
    <location>
        <begin position="440"/>
        <end position="452"/>
    </location>
</feature>
<evidence type="ECO:0000256" key="4">
    <source>
        <dbReference type="ARBA" id="ARBA00023172"/>
    </source>
</evidence>
<comment type="subcellular location">
    <subcellularLocation>
        <location evidence="1">Nucleus</location>
    </subcellularLocation>
</comment>
<evidence type="ECO:0000256" key="1">
    <source>
        <dbReference type="ARBA" id="ARBA00004123"/>
    </source>
</evidence>
<feature type="compositionally biased region" description="Basic and acidic residues" evidence="8">
    <location>
        <begin position="261"/>
        <end position="279"/>
    </location>
</feature>
<dbReference type="EMBL" id="PUHR01000066">
    <property type="protein sequence ID" value="KAG0668483.1"/>
    <property type="molecule type" value="Genomic_DNA"/>
</dbReference>
<dbReference type="Proteomes" id="UP000750334">
    <property type="component" value="Unassembled WGS sequence"/>
</dbReference>
<feature type="compositionally biased region" description="Polar residues" evidence="8">
    <location>
        <begin position="53"/>
        <end position="85"/>
    </location>
</feature>